<dbReference type="InterPro" id="IPR027105">
    <property type="entry name" value="Prp31"/>
</dbReference>
<dbReference type="Gene3D" id="1.10.287.4070">
    <property type="match status" value="1"/>
</dbReference>
<dbReference type="EnsemblPlants" id="ORUFI02G32870.4">
    <property type="protein sequence ID" value="ORUFI02G32870.4"/>
    <property type="gene ID" value="ORUFI02G32870"/>
</dbReference>
<dbReference type="GO" id="GO:0046540">
    <property type="term" value="C:U4/U6 x U5 tri-snRNP complex"/>
    <property type="evidence" value="ECO:0007669"/>
    <property type="project" value="InterPro"/>
</dbReference>
<proteinExistence type="predicted"/>
<reference evidence="2" key="1">
    <citation type="submission" date="2013-06" db="EMBL/GenBank/DDBJ databases">
        <authorList>
            <person name="Zhao Q."/>
        </authorList>
    </citation>
    <scope>NUCLEOTIDE SEQUENCE</scope>
    <source>
        <strain evidence="2">cv. W1943</strain>
    </source>
</reference>
<reference evidence="1" key="2">
    <citation type="submission" date="2015-06" db="UniProtKB">
        <authorList>
            <consortium name="EnsemblPlants"/>
        </authorList>
    </citation>
    <scope>IDENTIFICATION</scope>
</reference>
<dbReference type="PANTHER" id="PTHR13904">
    <property type="entry name" value="PRE-MRNA SPLICING FACTOR PRP31"/>
    <property type="match status" value="1"/>
</dbReference>
<protein>
    <submittedName>
        <fullName evidence="1">Uncharacterized protein</fullName>
    </submittedName>
</protein>
<organism evidence="1 2">
    <name type="scientific">Oryza rufipogon</name>
    <name type="common">Brownbeard rice</name>
    <name type="synonym">Asian wild rice</name>
    <dbReference type="NCBI Taxonomy" id="4529"/>
    <lineage>
        <taxon>Eukaryota</taxon>
        <taxon>Viridiplantae</taxon>
        <taxon>Streptophyta</taxon>
        <taxon>Embryophyta</taxon>
        <taxon>Tracheophyta</taxon>
        <taxon>Spermatophyta</taxon>
        <taxon>Magnoliopsida</taxon>
        <taxon>Liliopsida</taxon>
        <taxon>Poales</taxon>
        <taxon>Poaceae</taxon>
        <taxon>BOP clade</taxon>
        <taxon>Oryzoideae</taxon>
        <taxon>Oryzeae</taxon>
        <taxon>Oryzinae</taxon>
        <taxon>Oryza</taxon>
    </lineage>
</organism>
<name>A0A0E0NKH6_ORYRU</name>
<dbReference type="GO" id="GO:0071011">
    <property type="term" value="C:precatalytic spliceosome"/>
    <property type="evidence" value="ECO:0007669"/>
    <property type="project" value="TreeGrafter"/>
</dbReference>
<accession>A0A0E0NKH6</accession>
<evidence type="ECO:0000313" key="2">
    <source>
        <dbReference type="Proteomes" id="UP000008022"/>
    </source>
</evidence>
<dbReference type="Gramene" id="ORUFI02G32870.4">
    <property type="protein sequence ID" value="ORUFI02G32870.4"/>
    <property type="gene ID" value="ORUFI02G32870"/>
</dbReference>
<dbReference type="GO" id="GO:0005687">
    <property type="term" value="C:U4 snRNP"/>
    <property type="evidence" value="ECO:0007669"/>
    <property type="project" value="TreeGrafter"/>
</dbReference>
<dbReference type="PANTHER" id="PTHR13904:SF0">
    <property type="entry name" value="U4_U6 SMALL NUCLEAR RIBONUCLEOPROTEIN PRP31"/>
    <property type="match status" value="1"/>
</dbReference>
<dbReference type="Proteomes" id="UP000008022">
    <property type="component" value="Unassembled WGS sequence"/>
</dbReference>
<dbReference type="GO" id="GO:0000244">
    <property type="term" value="P:spliceosomal tri-snRNP complex assembly"/>
    <property type="evidence" value="ECO:0007669"/>
    <property type="project" value="InterPro"/>
</dbReference>
<sequence>MNCSKAIPLNLLEDWSTPQAVNKTKSNRPFELRNLFLAGAVRAYGVGGASLPDSFLADLDELSDNEAYPEGEDEEARNMEEDGDGGMPCCEFLNHDDLNSASELHKTQRYNDIMQKIEDALHRGTSILPEDLEHQLIADSNALLVDIDNEITIIYNFIREKY</sequence>
<evidence type="ECO:0000313" key="1">
    <source>
        <dbReference type="EnsemblPlants" id="ORUFI02G32870.4"/>
    </source>
</evidence>
<keyword evidence="2" id="KW-1185">Reference proteome</keyword>
<dbReference type="AlphaFoldDB" id="A0A0E0NKH6"/>